<dbReference type="AlphaFoldDB" id="A0A7H0GJA1"/>
<proteinExistence type="predicted"/>
<organism evidence="2 3">
    <name type="scientific">Diaphorobacter aerolatus</name>
    <dbReference type="NCBI Taxonomy" id="1288495"/>
    <lineage>
        <taxon>Bacteria</taxon>
        <taxon>Pseudomonadati</taxon>
        <taxon>Pseudomonadota</taxon>
        <taxon>Betaproteobacteria</taxon>
        <taxon>Burkholderiales</taxon>
        <taxon>Comamonadaceae</taxon>
        <taxon>Diaphorobacter</taxon>
    </lineage>
</organism>
<name>A0A7H0GJA1_9BURK</name>
<accession>A0A7H0GJA1</accession>
<protein>
    <submittedName>
        <fullName evidence="2">Uncharacterized protein</fullName>
    </submittedName>
</protein>
<dbReference type="Proteomes" id="UP000516028">
    <property type="component" value="Chromosome"/>
</dbReference>
<dbReference type="EMBL" id="CP060783">
    <property type="protein sequence ID" value="QNP48367.1"/>
    <property type="molecule type" value="Genomic_DNA"/>
</dbReference>
<evidence type="ECO:0000313" key="3">
    <source>
        <dbReference type="Proteomes" id="UP000516028"/>
    </source>
</evidence>
<dbReference type="RefSeq" id="WP_187723965.1">
    <property type="nucleotide sequence ID" value="NZ_CP060783.1"/>
</dbReference>
<sequence length="311" mass="35731">MLKIQEINLDGIEVWTEPEHNRAVISTPNNFDIYWSLSRKDENGVPYAERHGSEDPSRAYFTIPLDKLNTDNKVRDFNQKMISARSTSKEIQNEHEDFKYTVAFDHSNGATPCFKYRLPESGYTTGKVVHAGKFFAVLEQGERDGNRYFQVVKTNAVLQGRDEFLNREDAVKKHFPMGEMRYMSVGPTGRVSVSEYQPTQQREQAPEQSRTLPFNRTQKDALMAFAEHFGEDWKGILISNWNVARYPQVPPHDAKILDGMRESLGVQGLLQMKTKDLFLGTPSDEVAQPQRQAPIQQRQPKTQPKFNRSMS</sequence>
<feature type="compositionally biased region" description="Polar residues" evidence="1">
    <location>
        <begin position="301"/>
        <end position="311"/>
    </location>
</feature>
<feature type="region of interest" description="Disordered" evidence="1">
    <location>
        <begin position="281"/>
        <end position="311"/>
    </location>
</feature>
<gene>
    <name evidence="2" type="ORF">H9K75_20830</name>
</gene>
<evidence type="ECO:0000256" key="1">
    <source>
        <dbReference type="SAM" id="MobiDB-lite"/>
    </source>
</evidence>
<evidence type="ECO:0000313" key="2">
    <source>
        <dbReference type="EMBL" id="QNP48367.1"/>
    </source>
</evidence>
<keyword evidence="3" id="KW-1185">Reference proteome</keyword>
<dbReference type="KEGG" id="daer:H9K75_20830"/>
<reference evidence="2 3" key="1">
    <citation type="submission" date="2020-08" db="EMBL/GenBank/DDBJ databases">
        <title>Genome sequence of Diaphorobacter aerolatus KACC 16536T.</title>
        <authorList>
            <person name="Hyun D.-W."/>
            <person name="Bae J.-W."/>
        </authorList>
    </citation>
    <scope>NUCLEOTIDE SEQUENCE [LARGE SCALE GENOMIC DNA]</scope>
    <source>
        <strain evidence="2 3">KACC 16536</strain>
    </source>
</reference>
<feature type="compositionally biased region" description="Low complexity" evidence="1">
    <location>
        <begin position="287"/>
        <end position="300"/>
    </location>
</feature>